<dbReference type="Proteomes" id="UP000013520">
    <property type="component" value="Chromosome"/>
</dbReference>
<name>R4KL43_9FIRM</name>
<reference evidence="1 2" key="1">
    <citation type="submission" date="2012-01" db="EMBL/GenBank/DDBJ databases">
        <title>Complete sequence of Desulfotomaculum gibsoniae DSM 7213.</title>
        <authorList>
            <consortium name="US DOE Joint Genome Institute"/>
            <person name="Lucas S."/>
            <person name="Han J."/>
            <person name="Lapidus A."/>
            <person name="Cheng J.-F."/>
            <person name="Goodwin L."/>
            <person name="Pitluck S."/>
            <person name="Peters L."/>
            <person name="Ovchinnikova G."/>
            <person name="Teshima H."/>
            <person name="Detter J.C."/>
            <person name="Han C."/>
            <person name="Tapia R."/>
            <person name="Land M."/>
            <person name="Hauser L."/>
            <person name="Kyrpides N."/>
            <person name="Ivanova N."/>
            <person name="Pagani I."/>
            <person name="Parshina S."/>
            <person name="Plugge C."/>
            <person name="Muyzer G."/>
            <person name="Kuever J."/>
            <person name="Ivanova A."/>
            <person name="Nazina T."/>
            <person name="Klenk H.-P."/>
            <person name="Brambilla E."/>
            <person name="Spring S."/>
            <person name="Stams A.F."/>
            <person name="Woyke T."/>
        </authorList>
    </citation>
    <scope>NUCLEOTIDE SEQUENCE [LARGE SCALE GENOMIC DNA]</scope>
    <source>
        <strain evidence="1 2">DSM 7213</strain>
    </source>
</reference>
<proteinExistence type="predicted"/>
<dbReference type="STRING" id="767817.Desgi_0804"/>
<evidence type="ECO:0000313" key="1">
    <source>
        <dbReference type="EMBL" id="AGL00356.1"/>
    </source>
</evidence>
<sequence length="36" mass="4238">MNVLEHSLRQVNTFLKRERIPYMTIGGIANMIWGTF</sequence>
<gene>
    <name evidence="1" type="ORF">Desgi_0804</name>
</gene>
<dbReference type="EMBL" id="CP003273">
    <property type="protein sequence ID" value="AGL00356.1"/>
    <property type="molecule type" value="Genomic_DNA"/>
</dbReference>
<keyword evidence="2" id="KW-1185">Reference proteome</keyword>
<organism evidence="1 2">
    <name type="scientific">Desulfoscipio gibsoniae DSM 7213</name>
    <dbReference type="NCBI Taxonomy" id="767817"/>
    <lineage>
        <taxon>Bacteria</taxon>
        <taxon>Bacillati</taxon>
        <taxon>Bacillota</taxon>
        <taxon>Clostridia</taxon>
        <taxon>Eubacteriales</taxon>
        <taxon>Desulfallaceae</taxon>
        <taxon>Desulfoscipio</taxon>
    </lineage>
</organism>
<dbReference type="HOGENOM" id="CLU_3355797_0_0_9"/>
<accession>R4KL43</accession>
<protein>
    <submittedName>
        <fullName evidence="1">Uncharacterized protein</fullName>
    </submittedName>
</protein>
<evidence type="ECO:0000313" key="2">
    <source>
        <dbReference type="Proteomes" id="UP000013520"/>
    </source>
</evidence>
<dbReference type="KEGG" id="dgi:Desgi_0804"/>
<dbReference type="AlphaFoldDB" id="R4KL43"/>